<evidence type="ECO:0000313" key="1">
    <source>
        <dbReference type="EMBL" id="TKR94106.1"/>
    </source>
</evidence>
<accession>A0A4U5PCR9</accession>
<reference evidence="1 2" key="1">
    <citation type="journal article" date="2015" name="Genome Biol.">
        <title>Comparative genomics of Steinernema reveals deeply conserved gene regulatory networks.</title>
        <authorList>
            <person name="Dillman A.R."/>
            <person name="Macchietto M."/>
            <person name="Porter C.F."/>
            <person name="Rogers A."/>
            <person name="Williams B."/>
            <person name="Antoshechkin I."/>
            <person name="Lee M.M."/>
            <person name="Goodwin Z."/>
            <person name="Lu X."/>
            <person name="Lewis E.E."/>
            <person name="Goodrich-Blair H."/>
            <person name="Stock S.P."/>
            <person name="Adams B.J."/>
            <person name="Sternberg P.W."/>
            <person name="Mortazavi A."/>
        </authorList>
    </citation>
    <scope>NUCLEOTIDE SEQUENCE [LARGE SCALE GENOMIC DNA]</scope>
    <source>
        <strain evidence="1 2">ALL</strain>
    </source>
</reference>
<evidence type="ECO:0000313" key="2">
    <source>
        <dbReference type="Proteomes" id="UP000298663"/>
    </source>
</evidence>
<keyword evidence="2" id="KW-1185">Reference proteome</keyword>
<dbReference type="AlphaFoldDB" id="A0A4U5PCR9"/>
<dbReference type="Proteomes" id="UP000298663">
    <property type="component" value="Unassembled WGS sequence"/>
</dbReference>
<reference evidence="1 2" key="2">
    <citation type="journal article" date="2019" name="G3 (Bethesda)">
        <title>Hybrid Assembly of the Genome of the Entomopathogenic Nematode Steinernema carpocapsae Identifies the X-Chromosome.</title>
        <authorList>
            <person name="Serra L."/>
            <person name="Macchietto M."/>
            <person name="Macias-Munoz A."/>
            <person name="McGill C.J."/>
            <person name="Rodriguez I.M."/>
            <person name="Rodriguez B."/>
            <person name="Murad R."/>
            <person name="Mortazavi A."/>
        </authorList>
    </citation>
    <scope>NUCLEOTIDE SEQUENCE [LARGE SCALE GENOMIC DNA]</scope>
    <source>
        <strain evidence="1 2">ALL</strain>
    </source>
</reference>
<gene>
    <name evidence="1" type="ORF">L596_008437</name>
</gene>
<comment type="caution">
    <text evidence="1">The sequence shown here is derived from an EMBL/GenBank/DDBJ whole genome shotgun (WGS) entry which is preliminary data.</text>
</comment>
<organism evidence="1 2">
    <name type="scientific">Steinernema carpocapsae</name>
    <name type="common">Entomopathogenic nematode</name>
    <dbReference type="NCBI Taxonomy" id="34508"/>
    <lineage>
        <taxon>Eukaryota</taxon>
        <taxon>Metazoa</taxon>
        <taxon>Ecdysozoa</taxon>
        <taxon>Nematoda</taxon>
        <taxon>Chromadorea</taxon>
        <taxon>Rhabditida</taxon>
        <taxon>Tylenchina</taxon>
        <taxon>Panagrolaimomorpha</taxon>
        <taxon>Strongyloidoidea</taxon>
        <taxon>Steinernematidae</taxon>
        <taxon>Steinernema</taxon>
    </lineage>
</organism>
<protein>
    <submittedName>
        <fullName evidence="1">Uncharacterized protein</fullName>
    </submittedName>
</protein>
<proteinExistence type="predicted"/>
<dbReference type="EMBL" id="AZBU02000002">
    <property type="protein sequence ID" value="TKR94106.1"/>
    <property type="molecule type" value="Genomic_DNA"/>
</dbReference>
<name>A0A4U5PCR9_STECR</name>
<sequence length="70" mass="8053">MAEARVTQQSKFGHTIISDPSEFTNTVADGGIMQRRRMEEAVNWKWEKVLGWDNLRPVSTVERKCSDLQS</sequence>